<evidence type="ECO:0000259" key="13">
    <source>
        <dbReference type="Pfam" id="PF00117"/>
    </source>
</evidence>
<comment type="catalytic activity">
    <reaction evidence="11">
        <text>UTP + L-glutamine + ATP + H2O = CTP + L-glutamate + ADP + phosphate + 2 H(+)</text>
        <dbReference type="Rhea" id="RHEA:26426"/>
        <dbReference type="ChEBI" id="CHEBI:15377"/>
        <dbReference type="ChEBI" id="CHEBI:15378"/>
        <dbReference type="ChEBI" id="CHEBI:29985"/>
        <dbReference type="ChEBI" id="CHEBI:30616"/>
        <dbReference type="ChEBI" id="CHEBI:37563"/>
        <dbReference type="ChEBI" id="CHEBI:43474"/>
        <dbReference type="ChEBI" id="CHEBI:46398"/>
        <dbReference type="ChEBI" id="CHEBI:58359"/>
        <dbReference type="ChEBI" id="CHEBI:456216"/>
        <dbReference type="EC" id="6.3.4.2"/>
    </reaction>
</comment>
<proteinExistence type="inferred from homology"/>
<dbReference type="GO" id="GO:0044210">
    <property type="term" value="P:'de novo' CTP biosynthetic process"/>
    <property type="evidence" value="ECO:0007669"/>
    <property type="project" value="UniProtKB-UniPathway"/>
</dbReference>
<dbReference type="AlphaFoldDB" id="C7DIP1"/>
<evidence type="ECO:0000256" key="9">
    <source>
        <dbReference type="ARBA" id="ARBA00022962"/>
    </source>
</evidence>
<keyword evidence="7" id="KW-0067">ATP-binding</keyword>
<evidence type="ECO:0000256" key="6">
    <source>
        <dbReference type="ARBA" id="ARBA00022741"/>
    </source>
</evidence>
<evidence type="ECO:0000313" key="16">
    <source>
        <dbReference type="Proteomes" id="UP000332487"/>
    </source>
</evidence>
<evidence type="ECO:0000256" key="10">
    <source>
        <dbReference type="ARBA" id="ARBA00022975"/>
    </source>
</evidence>
<name>C7DIP1_MICA2</name>
<sequence>MQAKYIVIFGSLLSGIGKGIVSASISKILDMYGYNVMPLKFDGYLNYDCGTMNPYRHGEVFVLDDKSEVDMDFGNYERFLNKDLDTNSSITGGKLFSEIIAKERRGDYLGRDVQMVPNLTDLILEKVKDAAAKKNAEIMIIEVGGTVGDIENSYFIEAMRQLALNESVVFVDVSFVPELESVGEQKTKPTQIAIKGLMQSGIQPHFIVCRSSKPLTIQAKSKIALFSNLPPERIIDDHDIDTIYEVPAELMKQNLDKMIIEQLRLPKRELRKEELDRWTSRVNSLGSAQKAVSIAIVGKYMNLHDSYASVKEALVHSAMEHGTKLSINWVESEKLEGKSPAEIEKLLSGNSGMIVPGGFGKRGTEGMIKAIEYARSKKMPYLGICYGMQLMAIEYARNVCGIKDASSSEFDPECKDPVISIMETQKSIDRKGGTMRLGAWEAVLKEGTAAYSAYGQKNISERHRHRYELNNNYREVLEKNGLIISGTTPDNELVELIEWPGSFGIGTQAHPELKSRPEHPAPLFLALLKSALDFGKAANP</sequence>
<organism evidence="15 16">
    <name type="scientific">Candidatus Micrarchaeum acidiphilum ARMAN-2</name>
    <dbReference type="NCBI Taxonomy" id="425595"/>
    <lineage>
        <taxon>Archaea</taxon>
        <taxon>Candidatus Micrarchaeota</taxon>
        <taxon>Candidatus Micrarchaeia</taxon>
        <taxon>Candidatus Micrarchaeales</taxon>
        <taxon>Candidatus Micrarchaeaceae</taxon>
        <taxon>Candidatus Micrarchaeum</taxon>
    </lineage>
</organism>
<dbReference type="InterPro" id="IPR029062">
    <property type="entry name" value="Class_I_gatase-like"/>
</dbReference>
<keyword evidence="5" id="KW-0479">Metal-binding</keyword>
<dbReference type="GO" id="GO:0042802">
    <property type="term" value="F:identical protein binding"/>
    <property type="evidence" value="ECO:0007669"/>
    <property type="project" value="TreeGrafter"/>
</dbReference>
<keyword evidence="8" id="KW-0460">Magnesium</keyword>
<dbReference type="Proteomes" id="UP000332487">
    <property type="component" value="Unassembled WGS sequence"/>
</dbReference>
<keyword evidence="9" id="KW-0315">Glutamine amidotransferase</keyword>
<dbReference type="SUPFAM" id="SSF52540">
    <property type="entry name" value="P-loop containing nucleoside triphosphate hydrolases"/>
    <property type="match status" value="1"/>
</dbReference>
<evidence type="ECO:0000256" key="8">
    <source>
        <dbReference type="ARBA" id="ARBA00022842"/>
    </source>
</evidence>
<dbReference type="PANTHER" id="PTHR11550:SF0">
    <property type="entry name" value="CTP SYNTHASE-RELATED"/>
    <property type="match status" value="1"/>
</dbReference>
<dbReference type="PROSITE" id="PS51273">
    <property type="entry name" value="GATASE_TYPE_1"/>
    <property type="match status" value="1"/>
</dbReference>
<reference evidence="15 16" key="1">
    <citation type="journal article" date="2009" name="Genome Biol.">
        <title>Community-wide analysis of microbial genome sequence signatures.</title>
        <authorList>
            <person name="Dick G.J."/>
            <person name="Andersson A.F."/>
            <person name="Baker B.J."/>
            <person name="Simmons S.L."/>
            <person name="Thomas B.C."/>
            <person name="Yelton A.P."/>
            <person name="Banfield J.F."/>
        </authorList>
    </citation>
    <scope>NUCLEOTIDE SEQUENCE [LARGE SCALE GENOMIC DNA]</scope>
    <source>
        <strain evidence="15">ARMAN-2</strain>
    </source>
</reference>
<dbReference type="EMBL" id="GG697241">
    <property type="protein sequence ID" value="EET89815.1"/>
    <property type="molecule type" value="Genomic_DNA"/>
</dbReference>
<dbReference type="Pfam" id="PF00117">
    <property type="entry name" value="GATase"/>
    <property type="match status" value="1"/>
</dbReference>
<keyword evidence="10" id="KW-0665">Pyrimidine biosynthesis</keyword>
<dbReference type="GO" id="GO:0003883">
    <property type="term" value="F:CTP synthase activity"/>
    <property type="evidence" value="ECO:0007669"/>
    <property type="project" value="UniProtKB-EC"/>
</dbReference>
<gene>
    <name evidence="15" type="ORF">UNLARM2_0930</name>
</gene>
<evidence type="ECO:0000259" key="14">
    <source>
        <dbReference type="Pfam" id="PF06418"/>
    </source>
</evidence>
<feature type="domain" description="Glutamine amidotransferase" evidence="13">
    <location>
        <begin position="303"/>
        <end position="528"/>
    </location>
</feature>
<dbReference type="InterPro" id="IPR017456">
    <property type="entry name" value="CTP_synthase_N"/>
</dbReference>
<dbReference type="NCBIfam" id="NF003792">
    <property type="entry name" value="PRK05380.1"/>
    <property type="match status" value="1"/>
</dbReference>
<dbReference type="Pfam" id="PF06418">
    <property type="entry name" value="CTP_synth_N"/>
    <property type="match status" value="1"/>
</dbReference>
<dbReference type="GO" id="GO:0005829">
    <property type="term" value="C:cytosol"/>
    <property type="evidence" value="ECO:0007669"/>
    <property type="project" value="TreeGrafter"/>
</dbReference>
<evidence type="ECO:0000256" key="2">
    <source>
        <dbReference type="ARBA" id="ARBA00007533"/>
    </source>
</evidence>
<evidence type="ECO:0000313" key="15">
    <source>
        <dbReference type="EMBL" id="EET89815.1"/>
    </source>
</evidence>
<dbReference type="EC" id="6.3.4.2" evidence="3"/>
<dbReference type="GO" id="GO:0097268">
    <property type="term" value="C:cytoophidium"/>
    <property type="evidence" value="ECO:0007669"/>
    <property type="project" value="UniProtKB-ARBA"/>
</dbReference>
<protein>
    <recommendedName>
        <fullName evidence="12">CTP synthase</fullName>
        <ecNumber evidence="3">6.3.4.2</ecNumber>
    </recommendedName>
</protein>
<evidence type="ECO:0000256" key="12">
    <source>
        <dbReference type="ARBA" id="ARBA00070745"/>
    </source>
</evidence>
<comment type="similarity">
    <text evidence="2">Belongs to the CTP synthase family.</text>
</comment>
<dbReference type="InterPro" id="IPR017926">
    <property type="entry name" value="GATASE"/>
</dbReference>
<dbReference type="GO" id="GO:0046872">
    <property type="term" value="F:metal ion binding"/>
    <property type="evidence" value="ECO:0007669"/>
    <property type="project" value="UniProtKB-KW"/>
</dbReference>
<dbReference type="InterPro" id="IPR033828">
    <property type="entry name" value="GATase1_CTP_Synthase"/>
</dbReference>
<dbReference type="UniPathway" id="UPA00159">
    <property type="reaction ID" value="UER00277"/>
</dbReference>
<dbReference type="SUPFAM" id="SSF52317">
    <property type="entry name" value="Class I glutamine amidotransferase-like"/>
    <property type="match status" value="1"/>
</dbReference>
<comment type="pathway">
    <text evidence="1">Pyrimidine metabolism; CTP biosynthesis via de novo pathway; CTP from UDP: step 2/2.</text>
</comment>
<accession>C7DIP1</accession>
<evidence type="ECO:0000256" key="4">
    <source>
        <dbReference type="ARBA" id="ARBA00022598"/>
    </source>
</evidence>
<dbReference type="PANTHER" id="PTHR11550">
    <property type="entry name" value="CTP SYNTHASE"/>
    <property type="match status" value="1"/>
</dbReference>
<keyword evidence="4" id="KW-0436">Ligase</keyword>
<dbReference type="InterPro" id="IPR004468">
    <property type="entry name" value="CTP_synthase"/>
</dbReference>
<dbReference type="Gene3D" id="3.40.50.880">
    <property type="match status" value="1"/>
</dbReference>
<dbReference type="Gene3D" id="3.40.50.300">
    <property type="entry name" value="P-loop containing nucleotide triphosphate hydrolases"/>
    <property type="match status" value="1"/>
</dbReference>
<dbReference type="NCBIfam" id="TIGR00337">
    <property type="entry name" value="PyrG"/>
    <property type="match status" value="1"/>
</dbReference>
<dbReference type="GO" id="GO:0019856">
    <property type="term" value="P:pyrimidine nucleobase biosynthetic process"/>
    <property type="evidence" value="ECO:0007669"/>
    <property type="project" value="TreeGrafter"/>
</dbReference>
<evidence type="ECO:0000256" key="1">
    <source>
        <dbReference type="ARBA" id="ARBA00005171"/>
    </source>
</evidence>
<dbReference type="FunFam" id="3.40.50.880:FF:000002">
    <property type="entry name" value="CTP synthase"/>
    <property type="match status" value="1"/>
</dbReference>
<dbReference type="CDD" id="cd03113">
    <property type="entry name" value="CTPS_N"/>
    <property type="match status" value="1"/>
</dbReference>
<evidence type="ECO:0000256" key="11">
    <source>
        <dbReference type="ARBA" id="ARBA00047781"/>
    </source>
</evidence>
<feature type="domain" description="CTP synthase N-terminal" evidence="14">
    <location>
        <begin position="4"/>
        <end position="265"/>
    </location>
</feature>
<evidence type="ECO:0000256" key="3">
    <source>
        <dbReference type="ARBA" id="ARBA00012291"/>
    </source>
</evidence>
<keyword evidence="16" id="KW-1185">Reference proteome</keyword>
<reference evidence="15 16" key="2">
    <citation type="journal article" date="2010" name="Proc. Natl. Acad. Sci. U.S.A.">
        <title>Enigmatic, ultrasmall, uncultivated Archaea.</title>
        <authorList>
            <person name="Baker B.J."/>
            <person name="Comolli L.R."/>
            <person name="Dick G.J."/>
            <person name="Hauser L.J."/>
            <person name="Hyatt D."/>
            <person name="Dill B.D."/>
            <person name="Land M.L."/>
            <person name="Verberkmoes N.C."/>
            <person name="Hettich R.L."/>
            <person name="Banfield J.F."/>
        </authorList>
    </citation>
    <scope>NUCLEOTIDE SEQUENCE [LARGE SCALE GENOMIC DNA]</scope>
    <source>
        <strain evidence="15">ARMAN-2</strain>
    </source>
</reference>
<dbReference type="InterPro" id="IPR027417">
    <property type="entry name" value="P-loop_NTPase"/>
</dbReference>
<dbReference type="FunFam" id="3.40.50.300:FF:000009">
    <property type="entry name" value="CTP synthase"/>
    <property type="match status" value="1"/>
</dbReference>
<evidence type="ECO:0000256" key="7">
    <source>
        <dbReference type="ARBA" id="ARBA00022840"/>
    </source>
</evidence>
<dbReference type="GO" id="GO:0005524">
    <property type="term" value="F:ATP binding"/>
    <property type="evidence" value="ECO:0007669"/>
    <property type="project" value="UniProtKB-KW"/>
</dbReference>
<evidence type="ECO:0000256" key="5">
    <source>
        <dbReference type="ARBA" id="ARBA00022723"/>
    </source>
</evidence>
<dbReference type="CDD" id="cd01746">
    <property type="entry name" value="GATase1_CTP_Synthase"/>
    <property type="match status" value="1"/>
</dbReference>
<keyword evidence="6" id="KW-0547">Nucleotide-binding</keyword>